<dbReference type="WBParaSite" id="GPUH_0000557601-mRNA-1">
    <property type="protein sequence ID" value="GPUH_0000557601-mRNA-1"/>
    <property type="gene ID" value="GPUH_0000557601"/>
</dbReference>
<protein>
    <submittedName>
        <fullName evidence="1">Secreted protein</fullName>
    </submittedName>
</protein>
<dbReference type="AlphaFoldDB" id="A0A183DA27"/>
<reference evidence="1" key="1">
    <citation type="submission" date="2016-06" db="UniProtKB">
        <authorList>
            <consortium name="WormBaseParasite"/>
        </authorList>
    </citation>
    <scope>IDENTIFICATION</scope>
</reference>
<accession>A0A183DA27</accession>
<organism evidence="1">
    <name type="scientific">Gongylonema pulchrum</name>
    <dbReference type="NCBI Taxonomy" id="637853"/>
    <lineage>
        <taxon>Eukaryota</taxon>
        <taxon>Metazoa</taxon>
        <taxon>Ecdysozoa</taxon>
        <taxon>Nematoda</taxon>
        <taxon>Chromadorea</taxon>
        <taxon>Rhabditida</taxon>
        <taxon>Spirurina</taxon>
        <taxon>Spiruromorpha</taxon>
        <taxon>Spiruroidea</taxon>
        <taxon>Gongylonematidae</taxon>
        <taxon>Gongylonema</taxon>
    </lineage>
</organism>
<sequence>LSMGKSMLVLLAGANTESIGDLLERIFTMLCKYTIVEIVLKHTVHVLNAWKSLEGWIDSIFNLKQVIILAFKAQIMQLRIIQSVN</sequence>
<evidence type="ECO:0000313" key="1">
    <source>
        <dbReference type="WBParaSite" id="GPUH_0000557601-mRNA-1"/>
    </source>
</evidence>
<name>A0A183DA27_9BILA</name>
<proteinExistence type="predicted"/>